<dbReference type="Gene3D" id="3.90.70.10">
    <property type="entry name" value="Cysteine proteinases"/>
    <property type="match status" value="1"/>
</dbReference>
<dbReference type="InterPro" id="IPR001300">
    <property type="entry name" value="Peptidase_C2_calpain_cat"/>
</dbReference>
<evidence type="ECO:0000256" key="1">
    <source>
        <dbReference type="SAM" id="MobiDB-lite"/>
    </source>
</evidence>
<comment type="caution">
    <text evidence="3">The sequence shown here is derived from an EMBL/GenBank/DDBJ whole genome shotgun (WGS) entry which is preliminary data.</text>
</comment>
<organism evidence="3 4">
    <name type="scientific">Streptomyces spirodelae</name>
    <dbReference type="NCBI Taxonomy" id="2812904"/>
    <lineage>
        <taxon>Bacteria</taxon>
        <taxon>Bacillati</taxon>
        <taxon>Actinomycetota</taxon>
        <taxon>Actinomycetes</taxon>
        <taxon>Kitasatosporales</taxon>
        <taxon>Streptomycetaceae</taxon>
        <taxon>Streptomyces</taxon>
    </lineage>
</organism>
<evidence type="ECO:0000259" key="2">
    <source>
        <dbReference type="Pfam" id="PF00648"/>
    </source>
</evidence>
<dbReference type="Proteomes" id="UP001518976">
    <property type="component" value="Unassembled WGS sequence"/>
</dbReference>
<evidence type="ECO:0000313" key="3">
    <source>
        <dbReference type="EMBL" id="MBO8187289.1"/>
    </source>
</evidence>
<accession>A0ABS3WW04</accession>
<keyword evidence="4" id="KW-1185">Reference proteome</keyword>
<sequence length="110" mass="12041">MLTQLTGEDSAVYPLPQGEGASPALEGHLQKQLADKKPIVAGTRPLDEAAGEKALPHKLMAGHAYEVVGAQDGMVHLRNPWNMRQPEAVKPEEFIDYFSYKGFGFYATLT</sequence>
<feature type="domain" description="Calpain catalytic" evidence="2">
    <location>
        <begin position="2"/>
        <end position="82"/>
    </location>
</feature>
<protein>
    <recommendedName>
        <fullName evidence="2">Calpain catalytic domain-containing protein</fullName>
    </recommendedName>
</protein>
<dbReference type="RefSeq" id="WP_209266098.1">
    <property type="nucleotide sequence ID" value="NZ_JAFFZN010000015.1"/>
</dbReference>
<proteinExistence type="predicted"/>
<dbReference type="SUPFAM" id="SSF54001">
    <property type="entry name" value="Cysteine proteinases"/>
    <property type="match status" value="1"/>
</dbReference>
<dbReference type="Pfam" id="PF00648">
    <property type="entry name" value="Peptidase_C2"/>
    <property type="match status" value="1"/>
</dbReference>
<dbReference type="EMBL" id="JAFFZN010000015">
    <property type="protein sequence ID" value="MBO8187289.1"/>
    <property type="molecule type" value="Genomic_DNA"/>
</dbReference>
<name>A0ABS3WW04_9ACTN</name>
<reference evidence="3 4" key="1">
    <citation type="submission" date="2021-02" db="EMBL/GenBank/DDBJ databases">
        <title>Streptomyces spirodelae sp. nov., isolated from duckweed.</title>
        <authorList>
            <person name="Saimee Y."/>
            <person name="Duangmal K."/>
        </authorList>
    </citation>
    <scope>NUCLEOTIDE SEQUENCE [LARGE SCALE GENOMIC DNA]</scope>
    <source>
        <strain evidence="3 4">DW4-2</strain>
    </source>
</reference>
<feature type="region of interest" description="Disordered" evidence="1">
    <location>
        <begin position="1"/>
        <end position="29"/>
    </location>
</feature>
<evidence type="ECO:0000313" key="4">
    <source>
        <dbReference type="Proteomes" id="UP001518976"/>
    </source>
</evidence>
<gene>
    <name evidence="3" type="ORF">JW592_17725</name>
</gene>
<dbReference type="InterPro" id="IPR038765">
    <property type="entry name" value="Papain-like_cys_pep_sf"/>
</dbReference>